<organism evidence="1 2">
    <name type="scientific">Asparagus officinalis</name>
    <name type="common">Garden asparagus</name>
    <dbReference type="NCBI Taxonomy" id="4686"/>
    <lineage>
        <taxon>Eukaryota</taxon>
        <taxon>Viridiplantae</taxon>
        <taxon>Streptophyta</taxon>
        <taxon>Embryophyta</taxon>
        <taxon>Tracheophyta</taxon>
        <taxon>Spermatophyta</taxon>
        <taxon>Magnoliopsida</taxon>
        <taxon>Liliopsida</taxon>
        <taxon>Asparagales</taxon>
        <taxon>Asparagaceae</taxon>
        <taxon>Asparagoideae</taxon>
        <taxon>Asparagus</taxon>
    </lineage>
</organism>
<evidence type="ECO:0000313" key="2">
    <source>
        <dbReference type="Proteomes" id="UP000243459"/>
    </source>
</evidence>
<dbReference type="SUPFAM" id="SSF54736">
    <property type="entry name" value="ClpS-like"/>
    <property type="match status" value="1"/>
</dbReference>
<evidence type="ECO:0000313" key="1">
    <source>
        <dbReference type="EMBL" id="ONK55327.1"/>
    </source>
</evidence>
<reference evidence="2" key="1">
    <citation type="journal article" date="2017" name="Nat. Commun.">
        <title>The asparagus genome sheds light on the origin and evolution of a young Y chromosome.</title>
        <authorList>
            <person name="Harkess A."/>
            <person name="Zhou J."/>
            <person name="Xu C."/>
            <person name="Bowers J.E."/>
            <person name="Van der Hulst R."/>
            <person name="Ayyampalayam S."/>
            <person name="Mercati F."/>
            <person name="Riccardi P."/>
            <person name="McKain M.R."/>
            <person name="Kakrana A."/>
            <person name="Tang H."/>
            <person name="Ray J."/>
            <person name="Groenendijk J."/>
            <person name="Arikit S."/>
            <person name="Mathioni S.M."/>
            <person name="Nakano M."/>
            <person name="Shan H."/>
            <person name="Telgmann-Rauber A."/>
            <person name="Kanno A."/>
            <person name="Yue Z."/>
            <person name="Chen H."/>
            <person name="Li W."/>
            <person name="Chen Y."/>
            <person name="Xu X."/>
            <person name="Zhang Y."/>
            <person name="Luo S."/>
            <person name="Chen H."/>
            <person name="Gao J."/>
            <person name="Mao Z."/>
            <person name="Pires J.C."/>
            <person name="Luo M."/>
            <person name="Kudrna D."/>
            <person name="Wing R.A."/>
            <person name="Meyers B.C."/>
            <person name="Yi K."/>
            <person name="Kong H."/>
            <person name="Lavrijsen P."/>
            <person name="Sunseri F."/>
            <person name="Falavigna A."/>
            <person name="Ye Y."/>
            <person name="Leebens-Mack J.H."/>
            <person name="Chen G."/>
        </authorList>
    </citation>
    <scope>NUCLEOTIDE SEQUENCE [LARGE SCALE GENOMIC DNA]</scope>
    <source>
        <strain evidence="2">cv. DH0086</strain>
    </source>
</reference>
<dbReference type="EMBL" id="KV863580">
    <property type="protein sequence ID" value="ONK55327.1"/>
    <property type="molecule type" value="Genomic_DNA"/>
</dbReference>
<dbReference type="AlphaFoldDB" id="A0A1R3L6T7"/>
<proteinExistence type="predicted"/>
<dbReference type="Proteomes" id="UP000243459">
    <property type="component" value="Unassembled WGS sequence"/>
</dbReference>
<keyword evidence="2" id="KW-1185">Reference proteome</keyword>
<dbReference type="InterPro" id="IPR014719">
    <property type="entry name" value="Ribosomal_bL12_C/ClpS-like"/>
</dbReference>
<name>A0A1R3L6T7_ASPOF</name>
<protein>
    <recommendedName>
        <fullName evidence="3">Adaptor protein ClpS core domain-containing protein</fullName>
    </recommendedName>
</protein>
<evidence type="ECO:0008006" key="3">
    <source>
        <dbReference type="Google" id="ProtNLM"/>
    </source>
</evidence>
<gene>
    <name evidence="1" type="ORF">A4U43_UnF4950</name>
</gene>
<dbReference type="Gramene" id="ONK55327">
    <property type="protein sequence ID" value="ONK55327"/>
    <property type="gene ID" value="A4U43_UnF4950"/>
</dbReference>
<sequence length="279" mass="30915">MAIITNAAIFPSLKLSNRAPPSSQSSMLFKPIGSYLQQSILITSKSFSQQPNSVNPLFNPILGSHEGSMSLKPMSSNPEKSILITSKSFSQHQPISVNPLFNPILDAHGDVMRAIPNLGTFASDQPLFNPSGEDFNLNGEDQEDILSAKGNLSAAISEKANLLWQIYQRMNIQNQINGEAISFIDAHEGYLNGWRNKYGRGKWLVLLLEDPSHTEELVSTTIPAIFPYLTAWNARILLEISRQQGYAVVIVAARLEHAVVYVQEMRGYGLRADFVQSKK</sequence>
<accession>A0A1R3L6T7</accession>